<evidence type="ECO:0000313" key="2">
    <source>
        <dbReference type="EMBL" id="KAF4679893.1"/>
    </source>
</evidence>
<dbReference type="Proteomes" id="UP000574390">
    <property type="component" value="Unassembled WGS sequence"/>
</dbReference>
<dbReference type="AlphaFoldDB" id="A0A7J6TCP9"/>
<name>A0A7J6TCP9_PEROL</name>
<evidence type="ECO:0000313" key="3">
    <source>
        <dbReference type="EMBL" id="KAF4742532.1"/>
    </source>
</evidence>
<dbReference type="EMBL" id="JABANO010041203">
    <property type="protein sequence ID" value="KAF4679893.1"/>
    <property type="molecule type" value="Genomic_DNA"/>
</dbReference>
<keyword evidence="4" id="KW-1185">Reference proteome</keyword>
<proteinExistence type="predicted"/>
<evidence type="ECO:0000313" key="4">
    <source>
        <dbReference type="Proteomes" id="UP000553632"/>
    </source>
</evidence>
<organism evidence="3 5">
    <name type="scientific">Perkinsus olseni</name>
    <name type="common">Perkinsus atlanticus</name>
    <dbReference type="NCBI Taxonomy" id="32597"/>
    <lineage>
        <taxon>Eukaryota</taxon>
        <taxon>Sar</taxon>
        <taxon>Alveolata</taxon>
        <taxon>Perkinsozoa</taxon>
        <taxon>Perkinsea</taxon>
        <taxon>Perkinsida</taxon>
        <taxon>Perkinsidae</taxon>
        <taxon>Perkinsus</taxon>
    </lineage>
</organism>
<dbReference type="EMBL" id="JABANM010008484">
    <property type="protein sequence ID" value="KAF4742532.1"/>
    <property type="molecule type" value="Genomic_DNA"/>
</dbReference>
<reference evidence="4 5" key="1">
    <citation type="submission" date="2020-04" db="EMBL/GenBank/DDBJ databases">
        <title>Perkinsus olseni comparative genomics.</title>
        <authorList>
            <person name="Bogema D.R."/>
        </authorList>
    </citation>
    <scope>NUCLEOTIDE SEQUENCE [LARGE SCALE GENOMIC DNA]</scope>
    <source>
        <strain evidence="3">ATCC PRA-205</strain>
        <strain evidence="2 4">ATCC PRA-207</strain>
    </source>
</reference>
<feature type="region of interest" description="Disordered" evidence="1">
    <location>
        <begin position="364"/>
        <end position="383"/>
    </location>
</feature>
<feature type="region of interest" description="Disordered" evidence="1">
    <location>
        <begin position="1"/>
        <end position="25"/>
    </location>
</feature>
<gene>
    <name evidence="3" type="ORF">FOZ62_016903</name>
    <name evidence="2" type="ORF">FOZ63_023580</name>
</gene>
<sequence length="383" mass="42531">MSTTSSVSEAALGQVRSSADRDWDPPLQPPMMKQVLIASIVPIITTASDPSRLPDLPRLAVGIYAANVSNSENTSFAGVELIAKKRRGGTVVDITFEEQGGKRFTFNGIPLRRMVARGSAWGAAKLRRECYALKMGANSGPSISQWFRMVMEKHPMHGRVTAGNFLMCPASDGSVVLKLLTQERVYSDVRLPLTVGTPPRIIKPGRYLMLKGDRDKFDNLVYMKVGVSGDAPGSQTADLIFYHKNGEKYIINNLRLASPPLPLIDVLGKDREDRCFGLNRGHRQPLGSNRAEFERVHRTFGEDLKDFWECNSFICVVDEYSIVVTFPDIQAGLVRMKEVSLLLDSGNLHMLGDIVIREGKRELEDDDDDGHLTQPESNRSRLA</sequence>
<protein>
    <submittedName>
        <fullName evidence="3">Uncharacterized protein</fullName>
    </submittedName>
</protein>
<evidence type="ECO:0000313" key="5">
    <source>
        <dbReference type="Proteomes" id="UP000574390"/>
    </source>
</evidence>
<evidence type="ECO:0000256" key="1">
    <source>
        <dbReference type="SAM" id="MobiDB-lite"/>
    </source>
</evidence>
<dbReference type="Proteomes" id="UP000553632">
    <property type="component" value="Unassembled WGS sequence"/>
</dbReference>
<comment type="caution">
    <text evidence="3">The sequence shown here is derived from an EMBL/GenBank/DDBJ whole genome shotgun (WGS) entry which is preliminary data.</text>
</comment>
<accession>A0A7J6TCP9</accession>